<evidence type="ECO:0000256" key="4">
    <source>
        <dbReference type="ARBA" id="ARBA00023136"/>
    </source>
</evidence>
<keyword evidence="2 6" id="KW-0812">Transmembrane</keyword>
<reference evidence="8" key="1">
    <citation type="submission" date="2016-04" db="EMBL/GenBank/DDBJ databases">
        <authorList>
            <person name="Guldener U."/>
            <person name="Guldener U."/>
        </authorList>
    </citation>
    <scope>NUCLEOTIDE SEQUENCE [LARGE SCALE GENOMIC DNA]</scope>
    <source>
        <strain evidence="8">UB2112</strain>
    </source>
</reference>
<proteinExistence type="predicted"/>
<sequence length="445" mass="47000">MALPKPSLSVLRRGQQMLPPLCQLRQPQRRLAHYLKFVDNNHNQHKLHKLHKLNFHDLKHILIQYNIVIFHSHHHFDEYFRVSHHFQHNLNTNFNIDISLSRSDIFYLFAEAAVSTSTSRTPSVITTQTSLTTITLPNGQTSTSTAYAVTTANGQLSGSSGNGGGSSGFFSNSGAVGGTFAVVGLVVAALVAAFFYMLWRRRKAQKMDADVVAAASAAAATKRTPFDDDDPEMIEHPSYGTGAVGGAAAGAGAYGASNSMMQQYYQNYGPAASEGYEPSHMSGGTAPGYAGMGAYGPMAAGGAAAGGAAAYYANANGTDGSHYYESVPAGLNNSAYGGMGSTGHDNEYGQSAHDDPYGAGSGYTHSGASQLNWAPGASPPLDSDVYADHAGQHQAGQDNVFADPSSSSNETDGRIDMTAHEAGSAVSLRDDQDYGRRLAVRNGEN</sequence>
<evidence type="ECO:0000256" key="3">
    <source>
        <dbReference type="ARBA" id="ARBA00022989"/>
    </source>
</evidence>
<evidence type="ECO:0000313" key="7">
    <source>
        <dbReference type="EMBL" id="SAM85413.1"/>
    </source>
</evidence>
<evidence type="ECO:0000256" key="2">
    <source>
        <dbReference type="ARBA" id="ARBA00022692"/>
    </source>
</evidence>
<organism evidence="7 8">
    <name type="scientific">Ustilago bromivora</name>
    <dbReference type="NCBI Taxonomy" id="307758"/>
    <lineage>
        <taxon>Eukaryota</taxon>
        <taxon>Fungi</taxon>
        <taxon>Dikarya</taxon>
        <taxon>Basidiomycota</taxon>
        <taxon>Ustilaginomycotina</taxon>
        <taxon>Ustilaginomycetes</taxon>
        <taxon>Ustilaginales</taxon>
        <taxon>Ustilaginaceae</taxon>
        <taxon>Ustilago</taxon>
    </lineage>
</organism>
<dbReference type="GO" id="GO:0016020">
    <property type="term" value="C:membrane"/>
    <property type="evidence" value="ECO:0007669"/>
    <property type="project" value="UniProtKB-SubCell"/>
</dbReference>
<feature type="compositionally biased region" description="Basic and acidic residues" evidence="5">
    <location>
        <begin position="344"/>
        <end position="356"/>
    </location>
</feature>
<evidence type="ECO:0000256" key="6">
    <source>
        <dbReference type="SAM" id="Phobius"/>
    </source>
</evidence>
<feature type="transmembrane region" description="Helical" evidence="6">
    <location>
        <begin position="175"/>
        <end position="199"/>
    </location>
</feature>
<dbReference type="Proteomes" id="UP000179920">
    <property type="component" value="Chromosome XVII"/>
</dbReference>
<evidence type="ECO:0000313" key="8">
    <source>
        <dbReference type="Proteomes" id="UP000179920"/>
    </source>
</evidence>
<dbReference type="OrthoDB" id="3365812at2759"/>
<dbReference type="PANTHER" id="PTHR15549">
    <property type="entry name" value="PAIRED IMMUNOGLOBULIN-LIKE TYPE 2 RECEPTOR"/>
    <property type="match status" value="1"/>
</dbReference>
<feature type="region of interest" description="Disordered" evidence="5">
    <location>
        <begin position="395"/>
        <end position="414"/>
    </location>
</feature>
<dbReference type="AlphaFoldDB" id="A0A1K0HAR3"/>
<gene>
    <name evidence="7" type="ORF">UBRO_07375</name>
</gene>
<keyword evidence="3 6" id="KW-1133">Transmembrane helix</keyword>
<dbReference type="InterPro" id="IPR051694">
    <property type="entry name" value="Immunoregulatory_rcpt-like"/>
</dbReference>
<accession>A0A1K0HAR3</accession>
<dbReference type="EMBL" id="LT558133">
    <property type="protein sequence ID" value="SAM85413.1"/>
    <property type="molecule type" value="Genomic_DNA"/>
</dbReference>
<evidence type="ECO:0000256" key="5">
    <source>
        <dbReference type="SAM" id="MobiDB-lite"/>
    </source>
</evidence>
<dbReference type="GO" id="GO:0071944">
    <property type="term" value="C:cell periphery"/>
    <property type="evidence" value="ECO:0007669"/>
    <property type="project" value="UniProtKB-ARBA"/>
</dbReference>
<dbReference type="PANTHER" id="PTHR15549:SF30">
    <property type="entry name" value="MID2 DOMAIN-CONTAINING PROTEIN"/>
    <property type="match status" value="1"/>
</dbReference>
<feature type="region of interest" description="Disordered" evidence="5">
    <location>
        <begin position="342"/>
        <end position="363"/>
    </location>
</feature>
<name>A0A1K0HAR3_9BASI</name>
<comment type="subcellular location">
    <subcellularLocation>
        <location evidence="1">Membrane</location>
        <topology evidence="1">Single-pass membrane protein</topology>
    </subcellularLocation>
</comment>
<keyword evidence="4 6" id="KW-0472">Membrane</keyword>
<evidence type="ECO:0000256" key="1">
    <source>
        <dbReference type="ARBA" id="ARBA00004167"/>
    </source>
</evidence>
<protein>
    <submittedName>
        <fullName evidence="7">Uncharacterized protein</fullName>
    </submittedName>
</protein>